<dbReference type="GO" id="GO:0051056">
    <property type="term" value="P:regulation of small GTPase mediated signal transduction"/>
    <property type="evidence" value="ECO:0007669"/>
    <property type="project" value="InterPro"/>
</dbReference>
<feature type="region of interest" description="Disordered" evidence="3">
    <location>
        <begin position="893"/>
        <end position="963"/>
    </location>
</feature>
<evidence type="ECO:0000313" key="6">
    <source>
        <dbReference type="RefSeq" id="XP_032804201.1"/>
    </source>
</evidence>
<dbReference type="PANTHER" id="PTHR10063:SF11">
    <property type="entry name" value="RHO GTPASE-ACTIVATING PROTEIN CG5521-RELATED"/>
    <property type="match status" value="1"/>
</dbReference>
<organism evidence="5 6">
    <name type="scientific">Petromyzon marinus</name>
    <name type="common">Sea lamprey</name>
    <dbReference type="NCBI Taxonomy" id="7757"/>
    <lineage>
        <taxon>Eukaryota</taxon>
        <taxon>Metazoa</taxon>
        <taxon>Chordata</taxon>
        <taxon>Craniata</taxon>
        <taxon>Vertebrata</taxon>
        <taxon>Cyclostomata</taxon>
        <taxon>Hyperoartia</taxon>
        <taxon>Petromyzontiformes</taxon>
        <taxon>Petromyzontidae</taxon>
        <taxon>Petromyzon</taxon>
    </lineage>
</organism>
<feature type="compositionally biased region" description="Polar residues" evidence="3">
    <location>
        <begin position="1060"/>
        <end position="1078"/>
    </location>
</feature>
<evidence type="ECO:0000256" key="1">
    <source>
        <dbReference type="ARBA" id="ARBA00022468"/>
    </source>
</evidence>
<dbReference type="InterPro" id="IPR035974">
    <property type="entry name" value="Rap/Ran-GAP_sf"/>
</dbReference>
<dbReference type="FunFam" id="3.40.50.11210:FF:000001">
    <property type="entry name" value="Ral GTPase-activating protein subunit alpha-1 isoform 1"/>
    <property type="match status" value="1"/>
</dbReference>
<reference evidence="6" key="1">
    <citation type="submission" date="2025-08" db="UniProtKB">
        <authorList>
            <consortium name="RefSeq"/>
        </authorList>
    </citation>
    <scope>IDENTIFICATION</scope>
    <source>
        <tissue evidence="6">Sperm</tissue>
    </source>
</reference>
<dbReference type="Gene3D" id="3.40.50.11210">
    <property type="entry name" value="Rap/Ran-GAP"/>
    <property type="match status" value="1"/>
</dbReference>
<dbReference type="GO" id="GO:0005634">
    <property type="term" value="C:nucleus"/>
    <property type="evidence" value="ECO:0007669"/>
    <property type="project" value="InterPro"/>
</dbReference>
<dbReference type="InterPro" id="IPR016024">
    <property type="entry name" value="ARM-type_fold"/>
</dbReference>
<feature type="compositionally biased region" description="Low complexity" evidence="3">
    <location>
        <begin position="941"/>
        <end position="959"/>
    </location>
</feature>
<dbReference type="GO" id="GO:0005096">
    <property type="term" value="F:GTPase activator activity"/>
    <property type="evidence" value="ECO:0007669"/>
    <property type="project" value="UniProtKB-KW"/>
</dbReference>
<dbReference type="Pfam" id="PF02145">
    <property type="entry name" value="Rap_GAP"/>
    <property type="match status" value="1"/>
</dbReference>
<dbReference type="InterPro" id="IPR046859">
    <property type="entry name" value="RGPA/RALGAPB_N"/>
</dbReference>
<feature type="region of interest" description="Disordered" evidence="3">
    <location>
        <begin position="1531"/>
        <end position="1574"/>
    </location>
</feature>
<feature type="region of interest" description="Disordered" evidence="3">
    <location>
        <begin position="2129"/>
        <end position="2163"/>
    </location>
</feature>
<feature type="compositionally biased region" description="Polar residues" evidence="3">
    <location>
        <begin position="400"/>
        <end position="421"/>
    </location>
</feature>
<dbReference type="PROSITE" id="PS50085">
    <property type="entry name" value="RAPGAP"/>
    <property type="match status" value="1"/>
</dbReference>
<dbReference type="KEGG" id="pmrn:116939645"/>
<feature type="compositionally biased region" description="Basic and acidic residues" evidence="3">
    <location>
        <begin position="1546"/>
        <end position="1555"/>
    </location>
</feature>
<protein>
    <submittedName>
        <fullName evidence="6">Ral GTPase-activating protein subunit alpha-1-like isoform X1</fullName>
    </submittedName>
</protein>
<evidence type="ECO:0000256" key="2">
    <source>
        <dbReference type="ARBA" id="ARBA00022553"/>
    </source>
</evidence>
<feature type="compositionally biased region" description="Basic and acidic residues" evidence="3">
    <location>
        <begin position="919"/>
        <end position="940"/>
    </location>
</feature>
<feature type="region of interest" description="Disordered" evidence="3">
    <location>
        <begin position="487"/>
        <end position="546"/>
    </location>
</feature>
<evidence type="ECO:0000313" key="5">
    <source>
        <dbReference type="Proteomes" id="UP001318040"/>
    </source>
</evidence>
<dbReference type="InterPro" id="IPR000331">
    <property type="entry name" value="Rap/Ran_GAP_dom"/>
</dbReference>
<evidence type="ECO:0000259" key="4">
    <source>
        <dbReference type="PROSITE" id="PS50085"/>
    </source>
</evidence>
<feature type="compositionally biased region" description="Low complexity" evidence="3">
    <location>
        <begin position="499"/>
        <end position="511"/>
    </location>
</feature>
<keyword evidence="1" id="KW-0343">GTPase activation</keyword>
<dbReference type="GO" id="GO:0005737">
    <property type="term" value="C:cytoplasm"/>
    <property type="evidence" value="ECO:0007669"/>
    <property type="project" value="TreeGrafter"/>
</dbReference>
<proteinExistence type="predicted"/>
<feature type="region of interest" description="Disordered" evidence="3">
    <location>
        <begin position="1060"/>
        <end position="1099"/>
    </location>
</feature>
<keyword evidence="5" id="KW-1185">Reference proteome</keyword>
<feature type="region of interest" description="Disordered" evidence="3">
    <location>
        <begin position="392"/>
        <end position="429"/>
    </location>
</feature>
<gene>
    <name evidence="6" type="primary">LOC116939645</name>
</gene>
<dbReference type="PANTHER" id="PTHR10063">
    <property type="entry name" value="TUBERIN"/>
    <property type="match status" value="1"/>
</dbReference>
<keyword evidence="2" id="KW-0597">Phosphoprotein</keyword>
<dbReference type="Proteomes" id="UP001318040">
    <property type="component" value="Chromosome 6"/>
</dbReference>
<dbReference type="Pfam" id="PF20412">
    <property type="entry name" value="RALGAPB_N"/>
    <property type="match status" value="1"/>
</dbReference>
<feature type="domain" description="Rap-GAP" evidence="4">
    <location>
        <begin position="1887"/>
        <end position="2095"/>
    </location>
</feature>
<feature type="region of interest" description="Disordered" evidence="3">
    <location>
        <begin position="1712"/>
        <end position="1759"/>
    </location>
</feature>
<dbReference type="InterPro" id="IPR027107">
    <property type="entry name" value="Tuberin/Ral-act_asu"/>
</dbReference>
<dbReference type="SUPFAM" id="SSF111347">
    <property type="entry name" value="Rap/Ran-GAP"/>
    <property type="match status" value="1"/>
</dbReference>
<feature type="region of interest" description="Disordered" evidence="3">
    <location>
        <begin position="768"/>
        <end position="808"/>
    </location>
</feature>
<dbReference type="SUPFAM" id="SSF48371">
    <property type="entry name" value="ARM repeat"/>
    <property type="match status" value="1"/>
</dbReference>
<dbReference type="RefSeq" id="XP_032804201.1">
    <property type="nucleotide sequence ID" value="XM_032948310.1"/>
</dbReference>
<accession>A0AAJ7WNF6</accession>
<evidence type="ECO:0000256" key="3">
    <source>
        <dbReference type="SAM" id="MobiDB-lite"/>
    </source>
</evidence>
<sequence>MFSKKTHGDAKKSAQKLLDIKKDAMTRLKHLRVVLAENTDTADLKLFFDTNYSQIYFVFFENFVSIEANLKQKAHKSQREELESILFIFEKILQLLPERIQNKWQFHSIGLILKKLLHTGNSIKLRREGVRLFLLWMQALQHNCSDELLLMYACLIPGFPLPAGEQGGRSLDSLINPCLATAEGAASLLSASLLWPLSPAFLGPVCAEEITPLVSPQSNEQIPEDLTCYLLEVMLKYMVIQARGLEWKNKENHEKGFAFLLNIFKKYYLPFIFPSFCKETSLYSPNLEVPLLRAKPQYVQVGRDVQFNEPSYSTREPLLSARVVLIKWLVNFWLELKPPLLCPAVPEAEGESMPKIIQRVAAGLAGRVGGESGGGGGATGAGAGIAGKVETDSAGEAEPGNSNTSTLTERTPSVSSLSSATGADESLSDSEVARSVLCSSRENANFVSEVFRQAFLLPFTEAAATRRVVKVYQEWIQSQEKPAFMREPAVSAQPKEDAAAAAATGVAGAAGDVERSPSGGNKPAEREEQQAKQPRAMGHERTPSWTRTNSYQNAINRLEEGGSVHAGMQPTLQVFLTHSVNVFLLEPSCEISRLMSEQVDLCKRVLNIYRHMVMYVSMEKRTWEQLLQVLLRITESIFQSIPPQGLRQRTLAGRLAGPVFQTLIVAWIKASLSVQVSRELWDRLLEALSGLTRWPELVAEWAKTMETLTKVLARQVYGLDLADLPLDKLSEQKLKKHRGRGAGPEAKKATVDRSFSRSWSRDQFPAGFARRRSVTTSGASPGGPGKMSGGYHPKTTGLPSRLPGLGNGVPPSHGIRSVKSAPVLFFTFTPFFPDFFRNPFCGSLRDVPEMESPGTSTRARHHSQGEDRLAGQLGTVQENSLVRSSSAINIAMQAHSTAQQEEKHSHSRSRSAESPSGREAGRARELETKSLLDCHHEGKPSEASPSRSPAAAAGAAAAAETGDGHVEGAALRAAGYPPQYDRHSFFEEGEHAVSDALPADHLIQFPTKDYSFAGDGSPLEVSCAGDGLEEDRASLNTMNIDSETSSLGQHNPAEAVAFTGSESTSLTNSGSCSRSHTPSPSPDTEPCESKDSPPALDEGLHNSVLQLNGELDDSELEDCSVIAGGTMTGWHADVATVLWRRMLGALGDINAIPDPDIHAQVLDYLCELWDSLAKIRDNLGISLDNQCTPEPPDLIPPLTILTPWLFKATTLPDQYKQGKLHAYRLICKIMMRRQELHPSTDFLVHFYAVIHSALLSSDQDVLSVVMRNCSPHFFSLGLPGSSMLLWDFLLAASRIATSQSSQAPRAETQSLLGSLVCFPNLYGEMPALHPTLHDITPTDCEGLKEQLVKLILNGAKEEPSETARCIALCSLGIWICEELVHCTRHPLVTDAIHVICATLKFSHRSVAQVSCDMLTVLAMYADDLQQHSEELPSIIVQALVSTITQLLPVTEISSQEEEKKPTFQRMVSLLLCLLDWCMVLTLPALLQPAAACGRDPGERRPSLLSSVFKVLHGCVHGSAAFAQPGYAPLGPAEAPASAGHDTQASPEDRKDRSEGLAEQSASVACAPGSEGSEHDPVPLAAWTVMVHLLTHLGHYPMGGGPALLASLLTEGHENPCVSGATGAGGDDCIGPELFSSPNLQLFVLSHADSGGGDSLLSFVQLPLSPGRSSELAGLQTPACDVRFIARDVSGKYTWDSTLLYGVAQPDGGLAEGAFGGTPPAGGDWTIRDPAPGGSEANGGQSERAPASGGNRLPTYDSLEGGEDALDSLLRYVGQSSPECLPGPGLPLHVPSVDPPAPLAEPGDETLFMECLRRQSQAERAHLAGEGQLTVSSCSANAAAPQTEPEPTEPSSTFYYCRLLLNDLGLLSWDKRGSFDLLKKNEKLLRELKNLDSQYCRETHKIAVLFVAEGQEDKHSILSNAGGSQSYEDFLAGLGWEVDLTRHCGFLGGLQRNGSNGLTAPYYATSTVEVIYHVSTRMPSDTDDALTKKLRHLGNDEVHVVWCEHTREYRRDIIPTEFRDVLIVIYPLRGHTFRICIMKKTEVPFFGPLFDGAIVGKKLLPGLVRATAINASRALKRRLPLYRSFYEERSRYLEAIVKQQREVSTFEDLAAQVYSPAMCRPLSCEAANEHDTSREVDSPAEEADCAESVSKQAHAQPFGKHRRTGRLRRITGAVGKS</sequence>
<name>A0AAJ7WNF6_PETMA</name>
<feature type="region of interest" description="Disordered" evidence="3">
    <location>
        <begin position="847"/>
        <end position="872"/>
    </location>
</feature>